<feature type="transmembrane region" description="Helical" evidence="1">
    <location>
        <begin position="71"/>
        <end position="97"/>
    </location>
</feature>
<dbReference type="GO" id="GO:0005829">
    <property type="term" value="C:cytosol"/>
    <property type="evidence" value="ECO:0007669"/>
    <property type="project" value="GOC"/>
</dbReference>
<reference evidence="2 3" key="1">
    <citation type="submission" date="2016-11" db="EMBL/GenBank/DDBJ databases">
        <title>The macronuclear genome of Stentor coeruleus: a giant cell with tiny introns.</title>
        <authorList>
            <person name="Slabodnick M."/>
            <person name="Ruby J.G."/>
            <person name="Reiff S.B."/>
            <person name="Swart E.C."/>
            <person name="Gosai S."/>
            <person name="Prabakaran S."/>
            <person name="Witkowska E."/>
            <person name="Larue G.E."/>
            <person name="Fisher S."/>
            <person name="Freeman R.M."/>
            <person name="Gunawardena J."/>
            <person name="Chu W."/>
            <person name="Stover N.A."/>
            <person name="Gregory B.D."/>
            <person name="Nowacki M."/>
            <person name="Derisi J."/>
            <person name="Roy S.W."/>
            <person name="Marshall W.F."/>
            <person name="Sood P."/>
        </authorList>
    </citation>
    <scope>NUCLEOTIDE SEQUENCE [LARGE SCALE GENOMIC DNA]</scope>
    <source>
        <strain evidence="2">WM001</strain>
    </source>
</reference>
<feature type="transmembrane region" description="Helical" evidence="1">
    <location>
        <begin position="12"/>
        <end position="29"/>
    </location>
</feature>
<protein>
    <recommendedName>
        <fullName evidence="4">Vesicle transport protein</fullName>
    </recommendedName>
</protein>
<name>A0A1R2C4T2_9CILI</name>
<evidence type="ECO:0000256" key="1">
    <source>
        <dbReference type="SAM" id="Phobius"/>
    </source>
</evidence>
<dbReference type="OrthoDB" id="204784at2759"/>
<evidence type="ECO:0008006" key="4">
    <source>
        <dbReference type="Google" id="ProtNLM"/>
    </source>
</evidence>
<dbReference type="Proteomes" id="UP000187209">
    <property type="component" value="Unassembled WGS sequence"/>
</dbReference>
<keyword evidence="1" id="KW-0472">Membrane</keyword>
<dbReference type="AlphaFoldDB" id="A0A1R2C4T2"/>
<keyword evidence="1" id="KW-0812">Transmembrane</keyword>
<dbReference type="PANTHER" id="PTHR21493">
    <property type="entry name" value="CGI-141-RELATED/LIPASE CONTAINING PROTEIN"/>
    <property type="match status" value="1"/>
</dbReference>
<dbReference type="InterPro" id="IPR045176">
    <property type="entry name" value="Got1"/>
</dbReference>
<proteinExistence type="predicted"/>
<evidence type="ECO:0000313" key="2">
    <source>
        <dbReference type="EMBL" id="OMJ84034.1"/>
    </source>
</evidence>
<comment type="caution">
    <text evidence="2">The sequence shown here is derived from an EMBL/GenBank/DDBJ whole genome shotgun (WGS) entry which is preliminary data.</text>
</comment>
<organism evidence="2 3">
    <name type="scientific">Stentor coeruleus</name>
    <dbReference type="NCBI Taxonomy" id="5963"/>
    <lineage>
        <taxon>Eukaryota</taxon>
        <taxon>Sar</taxon>
        <taxon>Alveolata</taxon>
        <taxon>Ciliophora</taxon>
        <taxon>Postciliodesmatophora</taxon>
        <taxon>Heterotrichea</taxon>
        <taxon>Heterotrichida</taxon>
        <taxon>Stentoridae</taxon>
        <taxon>Stentor</taxon>
    </lineage>
</organism>
<keyword evidence="1" id="KW-1133">Transmembrane helix</keyword>
<gene>
    <name evidence="2" type="ORF">SteCoe_14902</name>
</gene>
<evidence type="ECO:0000313" key="3">
    <source>
        <dbReference type="Proteomes" id="UP000187209"/>
    </source>
</evidence>
<sequence length="140" mass="15598">MYLGLKKSYMPIMMLAGIGMYVFGLMLLGDRFFLLIGSILFLIGASYSAGFFTLMMFFVKPSKIKGSFFYFFGLLLILIGFGFIGGCIQLIGIFYLFRDFIPQVYASSKYIPGIGPYICSSALLKDFINKISGSTKVNIV</sequence>
<dbReference type="PANTHER" id="PTHR21493:SF9">
    <property type="entry name" value="GOLGI TRANSPORT PROTEIN 1-RELATED"/>
    <property type="match status" value="1"/>
</dbReference>
<accession>A0A1R2C4T2</accession>
<dbReference type="GO" id="GO:0042147">
    <property type="term" value="P:retrograde transport, endosome to Golgi"/>
    <property type="evidence" value="ECO:0007669"/>
    <property type="project" value="InterPro"/>
</dbReference>
<keyword evidence="3" id="KW-1185">Reference proteome</keyword>
<feature type="transmembrane region" description="Helical" evidence="1">
    <location>
        <begin position="35"/>
        <end position="59"/>
    </location>
</feature>
<dbReference type="GO" id="GO:0006888">
    <property type="term" value="P:endoplasmic reticulum to Golgi vesicle-mediated transport"/>
    <property type="evidence" value="ECO:0007669"/>
    <property type="project" value="InterPro"/>
</dbReference>
<dbReference type="EMBL" id="MPUH01000282">
    <property type="protein sequence ID" value="OMJ84034.1"/>
    <property type="molecule type" value="Genomic_DNA"/>
</dbReference>